<evidence type="ECO:0000256" key="1">
    <source>
        <dbReference type="SAM" id="SignalP"/>
    </source>
</evidence>
<evidence type="ECO:0000313" key="2">
    <source>
        <dbReference type="EMBL" id="CAG6444582.1"/>
    </source>
</evidence>
<keyword evidence="1" id="KW-0732">Signal</keyword>
<feature type="signal peptide" evidence="1">
    <location>
        <begin position="1"/>
        <end position="23"/>
    </location>
</feature>
<dbReference type="EMBL" id="HBUE01003192">
    <property type="protein sequence ID" value="CAG6444583.1"/>
    <property type="molecule type" value="Transcribed_RNA"/>
</dbReference>
<dbReference type="AlphaFoldDB" id="A0A8D8ER12"/>
<dbReference type="EMBL" id="HBUE01003190">
    <property type="protein sequence ID" value="CAG6444582.1"/>
    <property type="molecule type" value="Transcribed_RNA"/>
</dbReference>
<protein>
    <submittedName>
        <fullName evidence="2">(northern house mosquito) hypothetical protein</fullName>
    </submittedName>
</protein>
<proteinExistence type="predicted"/>
<name>A0A8D8ER12_CULPI</name>
<dbReference type="EMBL" id="HBUE01003188">
    <property type="protein sequence ID" value="CAG6444580.1"/>
    <property type="molecule type" value="Transcribed_RNA"/>
</dbReference>
<organism evidence="2">
    <name type="scientific">Culex pipiens</name>
    <name type="common">House mosquito</name>
    <dbReference type="NCBI Taxonomy" id="7175"/>
    <lineage>
        <taxon>Eukaryota</taxon>
        <taxon>Metazoa</taxon>
        <taxon>Ecdysozoa</taxon>
        <taxon>Arthropoda</taxon>
        <taxon>Hexapoda</taxon>
        <taxon>Insecta</taxon>
        <taxon>Pterygota</taxon>
        <taxon>Neoptera</taxon>
        <taxon>Endopterygota</taxon>
        <taxon>Diptera</taxon>
        <taxon>Nematocera</taxon>
        <taxon>Culicoidea</taxon>
        <taxon>Culicidae</taxon>
        <taxon>Culicinae</taxon>
        <taxon>Culicini</taxon>
        <taxon>Culex</taxon>
        <taxon>Culex</taxon>
    </lineage>
</organism>
<sequence>MVLIWLQWLKGLMRLVQLFRALARQWLRGSPRALGWRGRQRVWLRFLFLREGRHGRWLGVYVEAPPALGIRMPRMLAVHLGPVEQRKLATAIAGVRPGQDRTLEATVQQVAAVTPRNALKVHFGESFQSSLIFLV</sequence>
<dbReference type="EMBL" id="HBUE01003189">
    <property type="protein sequence ID" value="CAG6444581.1"/>
    <property type="molecule type" value="Transcribed_RNA"/>
</dbReference>
<reference evidence="2" key="1">
    <citation type="submission" date="2021-05" db="EMBL/GenBank/DDBJ databases">
        <authorList>
            <person name="Alioto T."/>
            <person name="Alioto T."/>
            <person name="Gomez Garrido J."/>
        </authorList>
    </citation>
    <scope>NUCLEOTIDE SEQUENCE</scope>
</reference>
<feature type="chain" id="PRO_5036260658" evidence="1">
    <location>
        <begin position="24"/>
        <end position="135"/>
    </location>
</feature>
<accession>A0A8D8ER12</accession>